<feature type="compositionally biased region" description="Basic and acidic residues" evidence="1">
    <location>
        <begin position="1133"/>
        <end position="1144"/>
    </location>
</feature>
<evidence type="ECO:0000313" key="3">
    <source>
        <dbReference type="Proteomes" id="UP001498398"/>
    </source>
</evidence>
<keyword evidence="3" id="KW-1185">Reference proteome</keyword>
<feature type="compositionally biased region" description="Basic and acidic residues" evidence="1">
    <location>
        <begin position="828"/>
        <end position="855"/>
    </location>
</feature>
<feature type="compositionally biased region" description="Basic and acidic residues" evidence="1">
    <location>
        <begin position="195"/>
        <end position="216"/>
    </location>
</feature>
<feature type="compositionally biased region" description="Low complexity" evidence="1">
    <location>
        <begin position="741"/>
        <end position="754"/>
    </location>
</feature>
<feature type="compositionally biased region" description="Polar residues" evidence="1">
    <location>
        <begin position="1386"/>
        <end position="1396"/>
    </location>
</feature>
<protein>
    <submittedName>
        <fullName evidence="2">Uncharacterized protein</fullName>
    </submittedName>
</protein>
<feature type="region of interest" description="Disordered" evidence="1">
    <location>
        <begin position="422"/>
        <end position="457"/>
    </location>
</feature>
<feature type="region of interest" description="Disordered" evidence="1">
    <location>
        <begin position="474"/>
        <end position="536"/>
    </location>
</feature>
<feature type="compositionally biased region" description="Polar residues" evidence="1">
    <location>
        <begin position="716"/>
        <end position="726"/>
    </location>
</feature>
<feature type="compositionally biased region" description="Basic and acidic residues" evidence="1">
    <location>
        <begin position="690"/>
        <end position="708"/>
    </location>
</feature>
<feature type="compositionally biased region" description="Basic and acidic residues" evidence="1">
    <location>
        <begin position="1321"/>
        <end position="1336"/>
    </location>
</feature>
<name>A0ABR1K4W2_9AGAR</name>
<feature type="region of interest" description="Disordered" evidence="1">
    <location>
        <begin position="806"/>
        <end position="880"/>
    </location>
</feature>
<feature type="compositionally biased region" description="Polar residues" evidence="1">
    <location>
        <begin position="1115"/>
        <end position="1132"/>
    </location>
</feature>
<feature type="compositionally biased region" description="Polar residues" evidence="1">
    <location>
        <begin position="1285"/>
        <end position="1301"/>
    </location>
</feature>
<feature type="compositionally biased region" description="Acidic residues" evidence="1">
    <location>
        <begin position="108"/>
        <end position="143"/>
    </location>
</feature>
<feature type="compositionally biased region" description="Low complexity" evidence="1">
    <location>
        <begin position="1685"/>
        <end position="1697"/>
    </location>
</feature>
<feature type="compositionally biased region" description="Acidic residues" evidence="1">
    <location>
        <begin position="217"/>
        <end position="259"/>
    </location>
</feature>
<feature type="compositionally biased region" description="Polar residues" evidence="1">
    <location>
        <begin position="1366"/>
        <end position="1375"/>
    </location>
</feature>
<feature type="compositionally biased region" description="Low complexity" evidence="1">
    <location>
        <begin position="1501"/>
        <end position="1518"/>
    </location>
</feature>
<evidence type="ECO:0000256" key="1">
    <source>
        <dbReference type="SAM" id="MobiDB-lite"/>
    </source>
</evidence>
<feature type="compositionally biased region" description="Acidic residues" evidence="1">
    <location>
        <begin position="165"/>
        <end position="185"/>
    </location>
</feature>
<dbReference type="Proteomes" id="UP001498398">
    <property type="component" value="Unassembled WGS sequence"/>
</dbReference>
<feature type="region of interest" description="Disordered" evidence="1">
    <location>
        <begin position="1115"/>
        <end position="1463"/>
    </location>
</feature>
<feature type="compositionally biased region" description="Polar residues" evidence="1">
    <location>
        <begin position="476"/>
        <end position="489"/>
    </location>
</feature>
<feature type="compositionally biased region" description="Basic and acidic residues" evidence="1">
    <location>
        <begin position="1303"/>
        <end position="1313"/>
    </location>
</feature>
<feature type="region of interest" description="Disordered" evidence="1">
    <location>
        <begin position="634"/>
        <end position="791"/>
    </location>
</feature>
<feature type="compositionally biased region" description="Polar residues" evidence="1">
    <location>
        <begin position="1420"/>
        <end position="1430"/>
    </location>
</feature>
<reference evidence="2 3" key="1">
    <citation type="submission" date="2024-01" db="EMBL/GenBank/DDBJ databases">
        <title>A draft genome for the cacao thread blight pathogen Marasmiellus scandens.</title>
        <authorList>
            <person name="Baruah I.K."/>
            <person name="Leung J."/>
            <person name="Bukari Y."/>
            <person name="Amoako-Attah I."/>
            <person name="Meinhardt L.W."/>
            <person name="Bailey B.A."/>
            <person name="Cohen S.P."/>
        </authorList>
    </citation>
    <scope>NUCLEOTIDE SEQUENCE [LARGE SCALE GENOMIC DNA]</scope>
    <source>
        <strain evidence="2 3">GH-19</strain>
    </source>
</reference>
<feature type="compositionally biased region" description="Low complexity" evidence="1">
    <location>
        <begin position="1745"/>
        <end position="1755"/>
    </location>
</feature>
<comment type="caution">
    <text evidence="2">The sequence shown here is derived from an EMBL/GenBank/DDBJ whole genome shotgun (WGS) entry which is preliminary data.</text>
</comment>
<feature type="compositionally biased region" description="Basic residues" evidence="1">
    <location>
        <begin position="1791"/>
        <end position="1802"/>
    </location>
</feature>
<feature type="compositionally biased region" description="Basic and acidic residues" evidence="1">
    <location>
        <begin position="293"/>
        <end position="314"/>
    </location>
</feature>
<proteinExistence type="predicted"/>
<organism evidence="2 3">
    <name type="scientific">Marasmiellus scandens</name>
    <dbReference type="NCBI Taxonomy" id="2682957"/>
    <lineage>
        <taxon>Eukaryota</taxon>
        <taxon>Fungi</taxon>
        <taxon>Dikarya</taxon>
        <taxon>Basidiomycota</taxon>
        <taxon>Agaricomycotina</taxon>
        <taxon>Agaricomycetes</taxon>
        <taxon>Agaricomycetidae</taxon>
        <taxon>Agaricales</taxon>
        <taxon>Marasmiineae</taxon>
        <taxon>Omphalotaceae</taxon>
        <taxon>Marasmiellus</taxon>
    </lineage>
</organism>
<accession>A0ABR1K4W2</accession>
<feature type="region of interest" description="Disordered" evidence="1">
    <location>
        <begin position="1653"/>
        <end position="1842"/>
    </location>
</feature>
<gene>
    <name evidence="2" type="ORF">VKT23_000593</name>
</gene>
<dbReference type="EMBL" id="JBANRG010000001">
    <property type="protein sequence ID" value="KAK7472478.1"/>
    <property type="molecule type" value="Genomic_DNA"/>
</dbReference>
<feature type="compositionally biased region" description="Polar residues" evidence="1">
    <location>
        <begin position="1441"/>
        <end position="1451"/>
    </location>
</feature>
<feature type="compositionally biased region" description="Acidic residues" evidence="1">
    <location>
        <begin position="1145"/>
        <end position="1157"/>
    </location>
</feature>
<feature type="region of interest" description="Disordered" evidence="1">
    <location>
        <begin position="69"/>
        <end position="333"/>
    </location>
</feature>
<evidence type="ECO:0000313" key="2">
    <source>
        <dbReference type="EMBL" id="KAK7472478.1"/>
    </source>
</evidence>
<feature type="compositionally biased region" description="Polar residues" evidence="1">
    <location>
        <begin position="1519"/>
        <end position="1536"/>
    </location>
</feature>
<feature type="compositionally biased region" description="Acidic residues" evidence="1">
    <location>
        <begin position="1776"/>
        <end position="1787"/>
    </location>
</feature>
<feature type="compositionally biased region" description="Basic and acidic residues" evidence="1">
    <location>
        <begin position="506"/>
        <end position="529"/>
    </location>
</feature>
<feature type="compositionally biased region" description="Polar residues" evidence="1">
    <location>
        <begin position="1829"/>
        <end position="1842"/>
    </location>
</feature>
<sequence>MAGLSARRKSLKAPIHNPYDKFTQPEFDAWIGNITGVLKKALGHVDEDEIVPEEPSYDEDLSVVSHGGQETYEEVDEHEVLTHSVDVSKGKARDPREGPGLGSGTVDEPIELDSDEEEEIEQEVEETGNEDEYEEGGEYDEEDGARQREWDEGSGEQALQRADRELEEGDWEEKDEGEEEEEEENWNPGWQSLVRESDVRGVPVDHKQQEEYAKNEYEEDGREADYEDEEGYGEEGSEQGEDNAEPIFISDDEEEENDENVPPPMQIEVKRGPPMAVLTQEEDEEEEEEDDQQERLYSDFEPLHDAEGDRHLQEDPGDDEIFEEQSPAPKANLFYDNLEQPSESNTAFPLIQAEETPEEQSISIRDPWSGPQTYAEDFYSGGDIRLPLDSRLDVNHLTELDAPSGDIASFLTPGVITPSLIGSEGLATPDAALSGTPQPSQGEELEAMEADKDGRELHASVLEETVMSASVELDQNELQYPNDESQTSAAGPILQFESSEDIFDLDSFKEPSYQERDKSVEPTATKDSEDPTADGVEEHVSVTNGSAIQAESHEDTTMELNTSGAHDNLDIQDFPKQASPEIIDVDEEYGEAEDEVEDDGVVSINIEEVDSTDAAFDVASFSYEVFSVISEDVEPTEFTSTSPGTPVEETAIESSQVDDTKETDQVPVPAEDETELEPVVDSAVEGEGYSGKEVEDNVKDQDSLDPDHAIPASLEGATNVSEQAPSDSLVDTHLEGTHTGVDAVDTSAVTDVSAEAPSDSLLEPLPEDTQKDVDDTGVTEDSAQAPPDSLIDLTPKVTQIDVDKLDELDATEPSSTKLEEEAAAVVEPLDKDVHPDVTHEESKDVPDESHIHVDSVVDTQSIPTLGETEMEMTRSGDKNSVVTNDNVLSVDVDTQDITQVPEIIIPHEDMVDTDADADSTIVEPPSTAVDNRLQDIEDMPDVAATANLGVSTEQVTDFPFGDDHAEAESPFVTADAEDENVDELVDELTYPEEVTPIIAHSTPAGVSQIEVPTVLSPPRITVLENEPTFVSTEEFQPHEQISEVQNVNSVPDILHDNAIAVFASDHGQNHSSPTSLSRSRNVLSADPYPAILSNPALWTTNGFTGLDSFSAPLATETSPNLGNHSAIITGSPTKEKRSETRQDDSDAEGDLDPDYVEVDGTFTPAASVRSISVHDDVQEHSPLPKTLEEPADDAADLTSEQVQLDEIVPTQSTQVPSGDENANPELEEVASSQHAVDESREEQEDATQETKVDPATETDPFKLMGSNSTVAPGAVETDTKDSDESTPAENTETPVPISAQQPEVKEEPSRDDSFFLPDSAPVEKTDAKDEPSKDDSISLPSAVPAENVNATAESTKNDNEHVLEPSGSNVQSDTSGRGAKRKRKSSNPAASRQKGTSARVKKLSAATGKGKGRKKRQDSETPSISSSGASTAAKMLVPGSRASSVGSSATGEGSAITHPSPSVARFKDVSFPVPAIPQLMLHSHARPRRPPYQPLRPTLSLQTQIQTQASSAAKSSTSPNSPDMTSSPSRPTQQLPRSSSMTSPVTTSTRSTRSNCRYHKISLPEEEDEGPHIFFLVPGCSLVDVELIKEEGIQDHGDATYEDSLRKVDDIETLDIHPYVLAVIRKLVGPDKEQDVYYLPKLGEERARKVRHKKKLSRFTSRDSGAYAESHVSSGVPLSPTSSRPPVSVAGSTSTSASRKKKGYDAENATTYSYSSGEEDGSDHEGNTRPPNKKPKTSHEQNGESQSSSQLVSAKSSKRGIKRRLDTDYAAYQPGDTDEDAESIPDEESPKRRKNGKKGLKRARTDIQDSRKMKKPKGSVPEVPAGAEPSTQDQPESQSQTLLAQYSSDFQLFQSQNETVGAQSPDFESLLEFLSQ</sequence>
<feature type="compositionally biased region" description="Low complexity" evidence="1">
    <location>
        <begin position="1537"/>
        <end position="1553"/>
    </location>
</feature>
<feature type="region of interest" description="Disordered" evidence="1">
    <location>
        <begin position="1501"/>
        <end position="1553"/>
    </location>
</feature>
<feature type="compositionally biased region" description="Basic and acidic residues" evidence="1">
    <location>
        <begin position="78"/>
        <end position="97"/>
    </location>
</feature>
<feature type="compositionally biased region" description="Acidic residues" evidence="1">
    <location>
        <begin position="280"/>
        <end position="292"/>
    </location>
</feature>